<accession>A0A7C4UB08</accession>
<evidence type="ECO:0000256" key="1">
    <source>
        <dbReference type="ARBA" id="ARBA00022475"/>
    </source>
</evidence>
<evidence type="ECO:0000256" key="4">
    <source>
        <dbReference type="ARBA" id="ARBA00023136"/>
    </source>
</evidence>
<sequence length="345" mass="39899">MVRRQQKEEKRWIKLQPVSFLKSFFSAIKYPFFVLIFSLLLLLPVKEKTILFEIKKGDTLRDIAFNLKKEGFIKDRIGFILFMKAFNKEKKIKPGYYFLKSSFSTFQIMKKITKGVSEKVKITIPEGLTIPEIAGILYYKGKIEPDKFLKLCNDPNFINSLGINELGKGLNSLEGYLYPTTYFFYYGEEPEAVIREMVLTLFKEIKEFQTGLIDSKFSIHQILTIASLVEKEAAKDFEKPLISSVIYNRLKKNMRLQICVTVQYALGKHKTRLTYEDLEIDSPYNTYKIAGLPPGPICNPGKSSIIAAIYPAKTDYLFFVSKGDGTHHFSKTLNEHIENKIKRRK</sequence>
<dbReference type="GO" id="GO:0071555">
    <property type="term" value="P:cell wall organization"/>
    <property type="evidence" value="ECO:0007669"/>
    <property type="project" value="UniProtKB-KW"/>
</dbReference>
<dbReference type="EMBL" id="DTHG01000084">
    <property type="protein sequence ID" value="HGW92251.1"/>
    <property type="molecule type" value="Genomic_DNA"/>
</dbReference>
<evidence type="ECO:0000256" key="2">
    <source>
        <dbReference type="ARBA" id="ARBA00022692"/>
    </source>
</evidence>
<evidence type="ECO:0000256" key="3">
    <source>
        <dbReference type="ARBA" id="ARBA00022989"/>
    </source>
</evidence>
<dbReference type="AlphaFoldDB" id="A0A7C4UB08"/>
<name>A0A7C4UB08_UNCW3</name>
<dbReference type="EC" id="4.2.2.29" evidence="7"/>
<dbReference type="GO" id="GO:0008932">
    <property type="term" value="F:lytic endotransglycosylase activity"/>
    <property type="evidence" value="ECO:0007669"/>
    <property type="project" value="UniProtKB-UniRule"/>
</dbReference>
<evidence type="ECO:0000256" key="6">
    <source>
        <dbReference type="ARBA" id="ARBA00023316"/>
    </source>
</evidence>
<keyword evidence="6 7" id="KW-0961">Cell wall biogenesis/degradation</keyword>
<dbReference type="GO" id="GO:0005886">
    <property type="term" value="C:plasma membrane"/>
    <property type="evidence" value="ECO:0007669"/>
    <property type="project" value="UniProtKB-SubCell"/>
</dbReference>
<comment type="similarity">
    <text evidence="7">Belongs to the transglycosylase MltG family.</text>
</comment>
<dbReference type="GO" id="GO:0009252">
    <property type="term" value="P:peptidoglycan biosynthetic process"/>
    <property type="evidence" value="ECO:0007669"/>
    <property type="project" value="UniProtKB-UniRule"/>
</dbReference>
<dbReference type="Pfam" id="PF02618">
    <property type="entry name" value="YceG"/>
    <property type="match status" value="1"/>
</dbReference>
<gene>
    <name evidence="7 8" type="primary">mltG</name>
    <name evidence="8" type="ORF">ENV67_06915</name>
</gene>
<dbReference type="NCBIfam" id="TIGR00247">
    <property type="entry name" value="endolytic transglycosylase MltG"/>
    <property type="match status" value="1"/>
</dbReference>
<evidence type="ECO:0000256" key="5">
    <source>
        <dbReference type="ARBA" id="ARBA00023239"/>
    </source>
</evidence>
<comment type="caution">
    <text evidence="8">The sequence shown here is derived from an EMBL/GenBank/DDBJ whole genome shotgun (WGS) entry which is preliminary data.</text>
</comment>
<evidence type="ECO:0000256" key="7">
    <source>
        <dbReference type="HAMAP-Rule" id="MF_02065"/>
    </source>
</evidence>
<dbReference type="InterPro" id="IPR003770">
    <property type="entry name" value="MLTG-like"/>
</dbReference>
<keyword evidence="3 7" id="KW-1133">Transmembrane helix</keyword>
<keyword evidence="4 7" id="KW-0472">Membrane</keyword>
<proteinExistence type="inferred from homology"/>
<organism evidence="8">
    <name type="scientific">candidate division WOR-3 bacterium</name>
    <dbReference type="NCBI Taxonomy" id="2052148"/>
    <lineage>
        <taxon>Bacteria</taxon>
        <taxon>Bacteria division WOR-3</taxon>
    </lineage>
</organism>
<keyword evidence="2 7" id="KW-0812">Transmembrane</keyword>
<reference evidence="8" key="1">
    <citation type="journal article" date="2020" name="mSystems">
        <title>Genome- and Community-Level Interaction Insights into Carbon Utilization and Element Cycling Functions of Hydrothermarchaeota in Hydrothermal Sediment.</title>
        <authorList>
            <person name="Zhou Z."/>
            <person name="Liu Y."/>
            <person name="Xu W."/>
            <person name="Pan J."/>
            <person name="Luo Z.H."/>
            <person name="Li M."/>
        </authorList>
    </citation>
    <scope>NUCLEOTIDE SEQUENCE [LARGE SCALE GENOMIC DNA]</scope>
    <source>
        <strain evidence="8">SpSt-780</strain>
    </source>
</reference>
<dbReference type="Gene3D" id="3.30.1490.480">
    <property type="entry name" value="Endolytic murein transglycosylase"/>
    <property type="match status" value="1"/>
</dbReference>
<feature type="transmembrane region" description="Helical" evidence="7">
    <location>
        <begin position="20"/>
        <end position="43"/>
    </location>
</feature>
<dbReference type="PANTHER" id="PTHR30518">
    <property type="entry name" value="ENDOLYTIC MUREIN TRANSGLYCOSYLASE"/>
    <property type="match status" value="1"/>
</dbReference>
<keyword evidence="5 7" id="KW-0456">Lyase</keyword>
<comment type="catalytic activity">
    <reaction evidence="7">
        <text>a peptidoglycan chain = a peptidoglycan chain with N-acetyl-1,6-anhydromuramyl-[peptide] at the reducing end + a peptidoglycan chain with N-acetylglucosamine at the non-reducing end.</text>
        <dbReference type="EC" id="4.2.2.29"/>
    </reaction>
</comment>
<evidence type="ECO:0000313" key="8">
    <source>
        <dbReference type="EMBL" id="HGW92251.1"/>
    </source>
</evidence>
<dbReference type="PANTHER" id="PTHR30518:SF2">
    <property type="entry name" value="ENDOLYTIC MUREIN TRANSGLYCOSYLASE"/>
    <property type="match status" value="1"/>
</dbReference>
<protein>
    <recommendedName>
        <fullName evidence="7">Endolytic murein transglycosylase</fullName>
        <ecNumber evidence="7">4.2.2.29</ecNumber>
    </recommendedName>
    <alternativeName>
        <fullName evidence="7">Peptidoglycan lytic transglycosylase</fullName>
    </alternativeName>
    <alternativeName>
        <fullName evidence="7">Peptidoglycan polymerization terminase</fullName>
    </alternativeName>
</protein>
<dbReference type="HAMAP" id="MF_02065">
    <property type="entry name" value="MltG"/>
    <property type="match status" value="1"/>
</dbReference>
<dbReference type="CDD" id="cd08010">
    <property type="entry name" value="MltG_like"/>
    <property type="match status" value="1"/>
</dbReference>
<keyword evidence="1 7" id="KW-1003">Cell membrane</keyword>
<dbReference type="Gene3D" id="3.30.160.60">
    <property type="entry name" value="Classic Zinc Finger"/>
    <property type="match status" value="1"/>
</dbReference>
<feature type="site" description="Important for catalytic activity" evidence="7">
    <location>
        <position position="232"/>
    </location>
</feature>
<comment type="function">
    <text evidence="7">Functions as a peptidoglycan terminase that cleaves nascent peptidoglycan strands endolytically to terminate their elongation.</text>
</comment>
<comment type="subcellular location">
    <subcellularLocation>
        <location evidence="7">Cell membrane</location>
        <topology evidence="7">Single-pass membrane protein</topology>
    </subcellularLocation>
</comment>